<reference evidence="1 2" key="1">
    <citation type="submission" date="2024-01" db="EMBL/GenBank/DDBJ databases">
        <title>Genome assemblies of Stephania.</title>
        <authorList>
            <person name="Yang L."/>
        </authorList>
    </citation>
    <scope>NUCLEOTIDE SEQUENCE [LARGE SCALE GENOMIC DNA]</scope>
    <source>
        <strain evidence="1">YNDBR</strain>
        <tissue evidence="1">Leaf</tissue>
    </source>
</reference>
<proteinExistence type="predicted"/>
<evidence type="ECO:0000313" key="2">
    <source>
        <dbReference type="Proteomes" id="UP001420932"/>
    </source>
</evidence>
<dbReference type="Proteomes" id="UP001420932">
    <property type="component" value="Unassembled WGS sequence"/>
</dbReference>
<keyword evidence="2" id="KW-1185">Reference proteome</keyword>
<comment type="caution">
    <text evidence="1">The sequence shown here is derived from an EMBL/GenBank/DDBJ whole genome shotgun (WGS) entry which is preliminary data.</text>
</comment>
<evidence type="ECO:0000313" key="1">
    <source>
        <dbReference type="EMBL" id="KAK9134722.1"/>
    </source>
</evidence>
<name>A0AAP0P8E3_9MAGN</name>
<protein>
    <submittedName>
        <fullName evidence="1">Uncharacterized protein</fullName>
    </submittedName>
</protein>
<accession>A0AAP0P8E3</accession>
<sequence length="102" mass="11941">MGAILHNQMTTLCNYEFVFENQRSLARSIHRMEHTISKTYKLREGTSDLVSSTQMRLPLSSNLDVSTLLDQEYHLYDHAVSYRSQKIDPMEDDDDATYEQQH</sequence>
<dbReference type="AlphaFoldDB" id="A0AAP0P8E3"/>
<organism evidence="1 2">
    <name type="scientific">Stephania yunnanensis</name>
    <dbReference type="NCBI Taxonomy" id="152371"/>
    <lineage>
        <taxon>Eukaryota</taxon>
        <taxon>Viridiplantae</taxon>
        <taxon>Streptophyta</taxon>
        <taxon>Embryophyta</taxon>
        <taxon>Tracheophyta</taxon>
        <taxon>Spermatophyta</taxon>
        <taxon>Magnoliopsida</taxon>
        <taxon>Ranunculales</taxon>
        <taxon>Menispermaceae</taxon>
        <taxon>Menispermoideae</taxon>
        <taxon>Cissampelideae</taxon>
        <taxon>Stephania</taxon>
    </lineage>
</organism>
<gene>
    <name evidence="1" type="ORF">Syun_014052</name>
</gene>
<dbReference type="EMBL" id="JBBNAF010000006">
    <property type="protein sequence ID" value="KAK9134722.1"/>
    <property type="molecule type" value="Genomic_DNA"/>
</dbReference>